<feature type="domain" description="DUF1990" evidence="1">
    <location>
        <begin position="58"/>
        <end position="153"/>
    </location>
</feature>
<evidence type="ECO:0000313" key="2">
    <source>
        <dbReference type="EMBL" id="PWB98400.1"/>
    </source>
</evidence>
<protein>
    <submittedName>
        <fullName evidence="2">DUF1990 domain-containing protein</fullName>
    </submittedName>
</protein>
<reference evidence="3" key="1">
    <citation type="submission" date="2018-04" db="EMBL/GenBank/DDBJ databases">
        <authorList>
            <person name="Liu S."/>
            <person name="Wang Z."/>
            <person name="Li J."/>
        </authorList>
    </citation>
    <scope>NUCLEOTIDE SEQUENCE [LARGE SCALE GENOMIC DNA]</scope>
    <source>
        <strain evidence="3">S1194</strain>
    </source>
</reference>
<dbReference type="Proteomes" id="UP000244978">
    <property type="component" value="Unassembled WGS sequence"/>
</dbReference>
<dbReference type="EMBL" id="QEEX01000001">
    <property type="protein sequence ID" value="PWB98400.1"/>
    <property type="molecule type" value="Genomic_DNA"/>
</dbReference>
<organism evidence="2 3">
    <name type="scientific">Homoserinimonas hongtaonis</name>
    <dbReference type="NCBI Taxonomy" id="2079791"/>
    <lineage>
        <taxon>Bacteria</taxon>
        <taxon>Bacillati</taxon>
        <taxon>Actinomycetota</taxon>
        <taxon>Actinomycetes</taxon>
        <taxon>Micrococcales</taxon>
        <taxon>Microbacteriaceae</taxon>
        <taxon>Homoserinimonas</taxon>
    </lineage>
</organism>
<dbReference type="OrthoDB" id="120660at2"/>
<keyword evidence="3" id="KW-1185">Reference proteome</keyword>
<evidence type="ECO:0000313" key="3">
    <source>
        <dbReference type="Proteomes" id="UP000244978"/>
    </source>
</evidence>
<dbReference type="KEGG" id="salc:C2138_07555"/>
<sequence length="159" mass="17261">MPIRSGLTVELTETPREVREGSYTPVEFDANGTPIAPAVTGEPVETVYGPDGLPLGTPGDSVWLAWQWGPLKLRFPVRVIFVIDEADRKGIALGTLPGHPLTGEEAFFVDREEDGSVWLTLRSLTGPAEGWWRAATPALAIAQRVLRGRYLKALSGPVD</sequence>
<proteinExistence type="predicted"/>
<dbReference type="AlphaFoldDB" id="A0A2U1T3I5"/>
<evidence type="ECO:0000259" key="1">
    <source>
        <dbReference type="Pfam" id="PF09348"/>
    </source>
</evidence>
<dbReference type="InterPro" id="IPR018960">
    <property type="entry name" value="DUF1990"/>
</dbReference>
<name>A0A2U1T3I5_9MICO</name>
<gene>
    <name evidence="2" type="ORF">DF220_02705</name>
</gene>
<dbReference type="Pfam" id="PF09348">
    <property type="entry name" value="DUF1990"/>
    <property type="match status" value="1"/>
</dbReference>
<accession>A0A2U1T3I5</accession>
<comment type="caution">
    <text evidence="2">The sequence shown here is derived from an EMBL/GenBank/DDBJ whole genome shotgun (WGS) entry which is preliminary data.</text>
</comment>